<evidence type="ECO:0000313" key="3">
    <source>
        <dbReference type="Proteomes" id="UP000730481"/>
    </source>
</evidence>
<evidence type="ECO:0000313" key="2">
    <source>
        <dbReference type="EMBL" id="KAF4341446.1"/>
    </source>
</evidence>
<comment type="caution">
    <text evidence="2">The sequence shown here is derived from an EMBL/GenBank/DDBJ whole genome shotgun (WGS) entry which is preliminary data.</text>
</comment>
<dbReference type="OrthoDB" id="5026901at2759"/>
<dbReference type="Proteomes" id="UP000730481">
    <property type="component" value="Unassembled WGS sequence"/>
</dbReference>
<keyword evidence="3" id="KW-1185">Reference proteome</keyword>
<reference evidence="2" key="2">
    <citation type="submission" date="2020-02" db="EMBL/GenBank/DDBJ databases">
        <title>Identification and distribution of gene clusters putatively required for synthesis of sphingolipid metabolism inhibitors in phylogenetically diverse species of the filamentous fungus Fusarium.</title>
        <authorList>
            <person name="Kim H.-S."/>
            <person name="Busman M."/>
            <person name="Brown D.W."/>
            <person name="Divon H."/>
            <person name="Uhlig S."/>
            <person name="Proctor R.H."/>
        </authorList>
    </citation>
    <scope>NUCLEOTIDE SEQUENCE</scope>
    <source>
        <strain evidence="2">NRRL 25174</strain>
    </source>
</reference>
<proteinExistence type="predicted"/>
<sequence length="234" mass="26471">MSANQKTAAPAPPSSSNNETAPEEAGTQNTNSVNAAQPAVPPPRPQQTVMIYHVGELRLIGILDHLGRGMGFYVDNSCNERMVRNVCSESTIAVRAFVFQGQRSAATEMARRLPQRYPNERFRIMGLDFPFRFANSALRRTRLPLGFRRWFLGLRPTGTFRHKLATDAECPPRLVRQYDKIWDEWKKMNGAHPERICDVAFIAWPLLPYCENGLSFEFIQELEADSLAGTEVVM</sequence>
<accession>A0A9P5AMR7</accession>
<protein>
    <submittedName>
        <fullName evidence="2">Uncharacterized protein</fullName>
    </submittedName>
</protein>
<dbReference type="AlphaFoldDB" id="A0A9P5AMR7"/>
<organism evidence="2 3">
    <name type="scientific">Fusarium beomiforme</name>
    <dbReference type="NCBI Taxonomy" id="44412"/>
    <lineage>
        <taxon>Eukaryota</taxon>
        <taxon>Fungi</taxon>
        <taxon>Dikarya</taxon>
        <taxon>Ascomycota</taxon>
        <taxon>Pezizomycotina</taxon>
        <taxon>Sordariomycetes</taxon>
        <taxon>Hypocreomycetidae</taxon>
        <taxon>Hypocreales</taxon>
        <taxon>Nectriaceae</taxon>
        <taxon>Fusarium</taxon>
        <taxon>Fusarium burgessii species complex</taxon>
    </lineage>
</organism>
<feature type="compositionally biased region" description="Polar residues" evidence="1">
    <location>
        <begin position="14"/>
        <end position="34"/>
    </location>
</feature>
<evidence type="ECO:0000256" key="1">
    <source>
        <dbReference type="SAM" id="MobiDB-lite"/>
    </source>
</evidence>
<gene>
    <name evidence="2" type="ORF">FBEOM_4607</name>
</gene>
<reference evidence="2" key="1">
    <citation type="journal article" date="2017" name="Mycologia">
        <title>Fusarium algeriense, sp. nov., a novel toxigenic crown rot pathogen of durum wheat from Algeria is nested in the Fusarium burgessii species complex.</title>
        <authorList>
            <person name="Laraba I."/>
            <person name="Keddad A."/>
            <person name="Boureghda H."/>
            <person name="Abdallah N."/>
            <person name="Vaughan M.M."/>
            <person name="Proctor R.H."/>
            <person name="Busman M."/>
            <person name="O'Donnell K."/>
        </authorList>
    </citation>
    <scope>NUCLEOTIDE SEQUENCE</scope>
    <source>
        <strain evidence="2">NRRL 25174</strain>
    </source>
</reference>
<name>A0A9P5AMR7_9HYPO</name>
<dbReference type="EMBL" id="PVQB02000193">
    <property type="protein sequence ID" value="KAF4341446.1"/>
    <property type="molecule type" value="Genomic_DNA"/>
</dbReference>
<feature type="region of interest" description="Disordered" evidence="1">
    <location>
        <begin position="1"/>
        <end position="44"/>
    </location>
</feature>